<dbReference type="SUPFAM" id="SSF54593">
    <property type="entry name" value="Glyoxalase/Bleomycin resistance protein/Dihydroxybiphenyl dioxygenase"/>
    <property type="match status" value="1"/>
</dbReference>
<evidence type="ECO:0000313" key="2">
    <source>
        <dbReference type="EMBL" id="UYQ72183.1"/>
    </source>
</evidence>
<dbReference type="CDD" id="cd06587">
    <property type="entry name" value="VOC"/>
    <property type="match status" value="1"/>
</dbReference>
<accession>A0ABY6INI4</accession>
<organism evidence="2 3">
    <name type="scientific">Pelagibacterium flavum</name>
    <dbReference type="NCBI Taxonomy" id="2984530"/>
    <lineage>
        <taxon>Bacteria</taxon>
        <taxon>Pseudomonadati</taxon>
        <taxon>Pseudomonadota</taxon>
        <taxon>Alphaproteobacteria</taxon>
        <taxon>Hyphomicrobiales</taxon>
        <taxon>Devosiaceae</taxon>
        <taxon>Pelagibacterium</taxon>
    </lineage>
</organism>
<dbReference type="InterPro" id="IPR029068">
    <property type="entry name" value="Glyas_Bleomycin-R_OHBP_Dase"/>
</dbReference>
<protein>
    <submittedName>
        <fullName evidence="2">VOC family protein</fullName>
    </submittedName>
</protein>
<feature type="domain" description="VOC" evidence="1">
    <location>
        <begin position="9"/>
        <end position="131"/>
    </location>
</feature>
<dbReference type="InterPro" id="IPR058998">
    <property type="entry name" value="YycE-like_N"/>
</dbReference>
<proteinExistence type="predicted"/>
<dbReference type="PROSITE" id="PS51819">
    <property type="entry name" value="VOC"/>
    <property type="match status" value="1"/>
</dbReference>
<dbReference type="Gene3D" id="3.10.180.10">
    <property type="entry name" value="2,3-Dihydroxybiphenyl 1,2-Dioxygenase, domain 1"/>
    <property type="match status" value="1"/>
</dbReference>
<dbReference type="RefSeq" id="WP_264225823.1">
    <property type="nucleotide sequence ID" value="NZ_CP107716.1"/>
</dbReference>
<dbReference type="Pfam" id="PF22658">
    <property type="entry name" value="YycE-like_N"/>
    <property type="match status" value="1"/>
</dbReference>
<name>A0ABY6INI4_9HYPH</name>
<dbReference type="EMBL" id="CP107716">
    <property type="protein sequence ID" value="UYQ72183.1"/>
    <property type="molecule type" value="Genomic_DNA"/>
</dbReference>
<reference evidence="2" key="1">
    <citation type="submission" date="2022-10" db="EMBL/GenBank/DDBJ databases">
        <title>YIM 151497 complete genome.</title>
        <authorList>
            <person name="Chen X."/>
        </authorList>
    </citation>
    <scope>NUCLEOTIDE SEQUENCE</scope>
    <source>
        <strain evidence="2">YIM 151497</strain>
    </source>
</reference>
<dbReference type="Pfam" id="PF22659">
    <property type="entry name" value="YycE-like_C"/>
    <property type="match status" value="1"/>
</dbReference>
<keyword evidence="3" id="KW-1185">Reference proteome</keyword>
<evidence type="ECO:0000259" key="1">
    <source>
        <dbReference type="PROSITE" id="PS51819"/>
    </source>
</evidence>
<gene>
    <name evidence="2" type="ORF">OF122_19465</name>
</gene>
<dbReference type="InterPro" id="IPR058997">
    <property type="entry name" value="YycE-like_C"/>
</dbReference>
<dbReference type="InterPro" id="IPR037523">
    <property type="entry name" value="VOC_core"/>
</dbReference>
<sequence>MNEPAKSAPVLRVARPTDNIDALVHFYRDGLGLELLSRFDAHNGFDGVILGGRGAPYHLEFTRAHGHTAGRAPTQDNLLVFYLPDATAYGEARDRMQAAGYAPVKSFNPWWDAEGVTFEDPDGYRVVLYNDSWKR</sequence>
<evidence type="ECO:0000313" key="3">
    <source>
        <dbReference type="Proteomes" id="UP001163882"/>
    </source>
</evidence>
<dbReference type="Proteomes" id="UP001163882">
    <property type="component" value="Chromosome"/>
</dbReference>